<evidence type="ECO:0000256" key="1">
    <source>
        <dbReference type="SAM" id="MobiDB-lite"/>
    </source>
</evidence>
<dbReference type="AlphaFoldDB" id="A0A9D2VLD1"/>
<reference evidence="2" key="2">
    <citation type="submission" date="2021-09" db="EMBL/GenBank/DDBJ databases">
        <authorList>
            <person name="Gilroy R."/>
        </authorList>
    </citation>
    <scope>NUCLEOTIDE SEQUENCE</scope>
    <source>
        <strain evidence="2">USAMLcec12-2067</strain>
    </source>
</reference>
<dbReference type="EMBL" id="DYZL01000201">
    <property type="protein sequence ID" value="HJH44092.1"/>
    <property type="molecule type" value="Genomic_DNA"/>
</dbReference>
<sequence>MVKKAEMEGKALTTEAAPKGVAAKGARTKAGRERAASKARKPVKRREAPSVGDVREGPAALGLATSLAKRMRGLLLSRPDEGALLLLPCADVHTVGMGRRIDVAFVDGTGCVLAAYRNVGPFRRLRHRGAAAVVERFSSCATPWFEPGDRMGVVPVKEGAR</sequence>
<gene>
    <name evidence="2" type="ORF">K8V16_09915</name>
</gene>
<dbReference type="Proteomes" id="UP000789325">
    <property type="component" value="Unassembled WGS sequence"/>
</dbReference>
<proteinExistence type="predicted"/>
<organism evidence="2 3">
    <name type="scientific">Rubneribacter badeniensis</name>
    <dbReference type="NCBI Taxonomy" id="2070688"/>
    <lineage>
        <taxon>Bacteria</taxon>
        <taxon>Bacillati</taxon>
        <taxon>Actinomycetota</taxon>
        <taxon>Coriobacteriia</taxon>
        <taxon>Eggerthellales</taxon>
        <taxon>Eggerthellaceae</taxon>
        <taxon>Rubneribacter</taxon>
    </lineage>
</organism>
<evidence type="ECO:0000313" key="2">
    <source>
        <dbReference type="EMBL" id="HJH44092.1"/>
    </source>
</evidence>
<reference evidence="2" key="1">
    <citation type="journal article" date="2021" name="PeerJ">
        <title>Extensive microbial diversity within the chicken gut microbiome revealed by metagenomics and culture.</title>
        <authorList>
            <person name="Gilroy R."/>
            <person name="Ravi A."/>
            <person name="Getino M."/>
            <person name="Pursley I."/>
            <person name="Horton D.L."/>
            <person name="Alikhan N.F."/>
            <person name="Baker D."/>
            <person name="Gharbi K."/>
            <person name="Hall N."/>
            <person name="Watson M."/>
            <person name="Adriaenssens E.M."/>
            <person name="Foster-Nyarko E."/>
            <person name="Jarju S."/>
            <person name="Secka A."/>
            <person name="Antonio M."/>
            <person name="Oren A."/>
            <person name="Chaudhuri R.R."/>
            <person name="La Ragione R."/>
            <person name="Hildebrand F."/>
            <person name="Pallen M.J."/>
        </authorList>
    </citation>
    <scope>NUCLEOTIDE SEQUENCE</scope>
    <source>
        <strain evidence="2">USAMLcec12-2067</strain>
    </source>
</reference>
<name>A0A9D2VLD1_9ACTN</name>
<feature type="region of interest" description="Disordered" evidence="1">
    <location>
        <begin position="1"/>
        <end position="53"/>
    </location>
</feature>
<comment type="caution">
    <text evidence="2">The sequence shown here is derived from an EMBL/GenBank/DDBJ whole genome shotgun (WGS) entry which is preliminary data.</text>
</comment>
<protein>
    <submittedName>
        <fullName evidence="2">DUF192 domain-containing protein</fullName>
    </submittedName>
</protein>
<accession>A0A9D2VLD1</accession>
<evidence type="ECO:0000313" key="3">
    <source>
        <dbReference type="Proteomes" id="UP000789325"/>
    </source>
</evidence>